<protein>
    <submittedName>
        <fullName evidence="2">Uncharacterized protein</fullName>
    </submittedName>
</protein>
<accession>A0AAW1M058</accession>
<evidence type="ECO:0000256" key="1">
    <source>
        <dbReference type="SAM" id="Coils"/>
    </source>
</evidence>
<evidence type="ECO:0000313" key="2">
    <source>
        <dbReference type="EMBL" id="KAK9739116.1"/>
    </source>
</evidence>
<reference evidence="2 3" key="1">
    <citation type="journal article" date="2024" name="BMC Genomics">
        <title>De novo assembly and annotation of Popillia japonica's genome with initial clues to its potential as an invasive pest.</title>
        <authorList>
            <person name="Cucini C."/>
            <person name="Boschi S."/>
            <person name="Funari R."/>
            <person name="Cardaioli E."/>
            <person name="Iannotti N."/>
            <person name="Marturano G."/>
            <person name="Paoli F."/>
            <person name="Bruttini M."/>
            <person name="Carapelli A."/>
            <person name="Frati F."/>
            <person name="Nardi F."/>
        </authorList>
    </citation>
    <scope>NUCLEOTIDE SEQUENCE [LARGE SCALE GENOMIC DNA]</scope>
    <source>
        <strain evidence="2">DMR45628</strain>
    </source>
</reference>
<dbReference type="AlphaFoldDB" id="A0AAW1M058"/>
<keyword evidence="3" id="KW-1185">Reference proteome</keyword>
<evidence type="ECO:0000313" key="3">
    <source>
        <dbReference type="Proteomes" id="UP001458880"/>
    </source>
</evidence>
<dbReference type="Proteomes" id="UP001458880">
    <property type="component" value="Unassembled WGS sequence"/>
</dbReference>
<keyword evidence="1" id="KW-0175">Coiled coil</keyword>
<sequence>MSETKEIKTGQKEYLSYVQEIKQENEMMKKEIKELKLRIEQLEKGKKKNNIIMTGYETEEQREPARKNELQEFMKQKLNVNAIIKSVKKIGKEKHIIEMDSWKGKMDVLRNKNKLRHFKNKIIYINEDLTREEREIRIN</sequence>
<proteinExistence type="predicted"/>
<gene>
    <name evidence="2" type="ORF">QE152_g9249</name>
</gene>
<name>A0AAW1M058_POPJA</name>
<comment type="caution">
    <text evidence="2">The sequence shown here is derived from an EMBL/GenBank/DDBJ whole genome shotgun (WGS) entry which is preliminary data.</text>
</comment>
<feature type="coiled-coil region" evidence="1">
    <location>
        <begin position="18"/>
        <end position="45"/>
    </location>
</feature>
<dbReference type="EMBL" id="JASPKY010000078">
    <property type="protein sequence ID" value="KAK9739116.1"/>
    <property type="molecule type" value="Genomic_DNA"/>
</dbReference>
<organism evidence="2 3">
    <name type="scientific">Popillia japonica</name>
    <name type="common">Japanese beetle</name>
    <dbReference type="NCBI Taxonomy" id="7064"/>
    <lineage>
        <taxon>Eukaryota</taxon>
        <taxon>Metazoa</taxon>
        <taxon>Ecdysozoa</taxon>
        <taxon>Arthropoda</taxon>
        <taxon>Hexapoda</taxon>
        <taxon>Insecta</taxon>
        <taxon>Pterygota</taxon>
        <taxon>Neoptera</taxon>
        <taxon>Endopterygota</taxon>
        <taxon>Coleoptera</taxon>
        <taxon>Polyphaga</taxon>
        <taxon>Scarabaeiformia</taxon>
        <taxon>Scarabaeidae</taxon>
        <taxon>Rutelinae</taxon>
        <taxon>Popillia</taxon>
    </lineage>
</organism>